<sequence>MLSTVWDYVIVGGGLAGSVISSRMLEYNSSLNILLIEAGEDTRSRTDILYTNATNLMGGELDWQYPTKPVTALNDRSLVYNQGKGLGGGAAINSCGYTRGPKVDYDEWAEIVGDSRWSYNSQLPWMKKAEDWFSTNSTAQHGNGGPLHVASVTSTGRSYPLRDDVAGAWQELGVTGLPNLDSNAGDNLGRAELTETRRNGLRELTPVIYPLDGITILTDTLVEKIILAKNCSDGELRATGVQLANGTQISSKNVISAAGAYRSPQLLMLSGIGDSEELQKHNISVRLDIPEVGKNLMDHMSFYQFWKLKNPEEGLALGSNNPLFSQPEFATGYPIDWVVSTDVDKTGLAAAIAEDEGAAPDAATHSLLKTGRSFLENFIIYQAYSASNPTVPLDGSHIYTNVVSFLPTSHGTVGLESSNPATGPVINLNYLETEVDRYVYREGIRQMTKLMLNTTFGKDFIAGETAPDDFEPVSLDDTDDYLNSRLAAGGVTTWHPHGTCSMGKVVDSEFKVKGVKGLRVVDASVLPVPMAAHLMAPLYAMSEQAAAIITGNA</sequence>
<dbReference type="PANTHER" id="PTHR11552">
    <property type="entry name" value="GLUCOSE-METHANOL-CHOLINE GMC OXIDOREDUCTASE"/>
    <property type="match status" value="1"/>
</dbReference>
<dbReference type="AlphaFoldDB" id="A0A010RL52"/>
<feature type="active site" description="Proton donor" evidence="2">
    <location>
        <position position="495"/>
    </location>
</feature>
<keyword evidence="3" id="KW-0285">Flavoprotein</keyword>
<dbReference type="PIRSF" id="PIRSF000137">
    <property type="entry name" value="Alcohol_oxidase"/>
    <property type="match status" value="1"/>
</dbReference>
<evidence type="ECO:0000259" key="4">
    <source>
        <dbReference type="PROSITE" id="PS00624"/>
    </source>
</evidence>
<dbReference type="Pfam" id="PF05199">
    <property type="entry name" value="GMC_oxred_C"/>
    <property type="match status" value="1"/>
</dbReference>
<dbReference type="PROSITE" id="PS00624">
    <property type="entry name" value="GMC_OXRED_2"/>
    <property type="match status" value="1"/>
</dbReference>
<dbReference type="GO" id="GO:0050660">
    <property type="term" value="F:flavin adenine dinucleotide binding"/>
    <property type="evidence" value="ECO:0007669"/>
    <property type="project" value="InterPro"/>
</dbReference>
<evidence type="ECO:0000313" key="6">
    <source>
        <dbReference type="Proteomes" id="UP000020467"/>
    </source>
</evidence>
<dbReference type="InterPro" id="IPR000172">
    <property type="entry name" value="GMC_OxRdtase_N"/>
</dbReference>
<dbReference type="GO" id="GO:0016614">
    <property type="term" value="F:oxidoreductase activity, acting on CH-OH group of donors"/>
    <property type="evidence" value="ECO:0007669"/>
    <property type="project" value="InterPro"/>
</dbReference>
<evidence type="ECO:0000256" key="3">
    <source>
        <dbReference type="PIRSR" id="PIRSR000137-2"/>
    </source>
</evidence>
<evidence type="ECO:0000256" key="1">
    <source>
        <dbReference type="ARBA" id="ARBA00010790"/>
    </source>
</evidence>
<dbReference type="SUPFAM" id="SSF54373">
    <property type="entry name" value="FAD-linked reductases, C-terminal domain"/>
    <property type="match status" value="1"/>
</dbReference>
<gene>
    <name evidence="5" type="ORF">CFIO01_11973</name>
</gene>
<dbReference type="KEGG" id="cfj:CFIO01_11973"/>
<reference evidence="5 6" key="1">
    <citation type="submission" date="2014-02" db="EMBL/GenBank/DDBJ databases">
        <title>The genome sequence of Colletotrichum fioriniae PJ7.</title>
        <authorList>
            <person name="Baroncelli R."/>
            <person name="Thon M.R."/>
        </authorList>
    </citation>
    <scope>NUCLEOTIDE SEQUENCE [LARGE SCALE GENOMIC DNA]</scope>
    <source>
        <strain evidence="5 6">PJ7</strain>
    </source>
</reference>
<dbReference type="Gene3D" id="3.50.50.60">
    <property type="entry name" value="FAD/NAD(P)-binding domain"/>
    <property type="match status" value="1"/>
</dbReference>
<proteinExistence type="inferred from homology"/>
<dbReference type="Pfam" id="PF00732">
    <property type="entry name" value="GMC_oxred_N"/>
    <property type="match status" value="1"/>
</dbReference>
<dbReference type="OrthoDB" id="269227at2759"/>
<dbReference type="EMBL" id="JARH01000379">
    <property type="protein sequence ID" value="EXF81166.1"/>
    <property type="molecule type" value="Genomic_DNA"/>
</dbReference>
<evidence type="ECO:0000313" key="5">
    <source>
        <dbReference type="EMBL" id="EXF81166.1"/>
    </source>
</evidence>
<dbReference type="SUPFAM" id="SSF51905">
    <property type="entry name" value="FAD/NAD(P)-binding domain"/>
    <property type="match status" value="1"/>
</dbReference>
<accession>A0A010RL52</accession>
<protein>
    <recommendedName>
        <fullName evidence="4">Glucose-methanol-choline oxidoreductase N-terminal domain-containing protein</fullName>
    </recommendedName>
</protein>
<comment type="cofactor">
    <cofactor evidence="3">
        <name>FAD</name>
        <dbReference type="ChEBI" id="CHEBI:57692"/>
    </cofactor>
</comment>
<dbReference type="Proteomes" id="UP000020467">
    <property type="component" value="Unassembled WGS sequence"/>
</dbReference>
<dbReference type="InterPro" id="IPR036188">
    <property type="entry name" value="FAD/NAD-bd_sf"/>
</dbReference>
<comment type="similarity">
    <text evidence="1">Belongs to the GMC oxidoreductase family.</text>
</comment>
<feature type="active site" description="Proton acceptor" evidence="2">
    <location>
        <position position="533"/>
    </location>
</feature>
<dbReference type="eggNOG" id="KOG1238">
    <property type="taxonomic scope" value="Eukaryota"/>
</dbReference>
<feature type="binding site" evidence="3">
    <location>
        <begin position="494"/>
        <end position="495"/>
    </location>
    <ligand>
        <name>FAD</name>
        <dbReference type="ChEBI" id="CHEBI:57692"/>
    </ligand>
</feature>
<keyword evidence="6" id="KW-1185">Reference proteome</keyword>
<evidence type="ECO:0000256" key="2">
    <source>
        <dbReference type="PIRSR" id="PIRSR000137-1"/>
    </source>
</evidence>
<organism evidence="5 6">
    <name type="scientific">Colletotrichum fioriniae PJ7</name>
    <dbReference type="NCBI Taxonomy" id="1445577"/>
    <lineage>
        <taxon>Eukaryota</taxon>
        <taxon>Fungi</taxon>
        <taxon>Dikarya</taxon>
        <taxon>Ascomycota</taxon>
        <taxon>Pezizomycotina</taxon>
        <taxon>Sordariomycetes</taxon>
        <taxon>Hypocreomycetidae</taxon>
        <taxon>Glomerellales</taxon>
        <taxon>Glomerellaceae</taxon>
        <taxon>Colletotrichum</taxon>
        <taxon>Colletotrichum acutatum species complex</taxon>
    </lineage>
</organism>
<feature type="binding site" evidence="3">
    <location>
        <position position="222"/>
    </location>
    <ligand>
        <name>FAD</name>
        <dbReference type="ChEBI" id="CHEBI:57692"/>
    </ligand>
</feature>
<keyword evidence="3" id="KW-0274">FAD</keyword>
<dbReference type="InterPro" id="IPR012132">
    <property type="entry name" value="GMC_OxRdtase"/>
</dbReference>
<name>A0A010RL52_9PEZI</name>
<dbReference type="Gene3D" id="3.30.560.10">
    <property type="entry name" value="Glucose Oxidase, domain 3"/>
    <property type="match status" value="1"/>
</dbReference>
<feature type="domain" description="Glucose-methanol-choline oxidoreductase N-terminal" evidence="4">
    <location>
        <begin position="259"/>
        <end position="273"/>
    </location>
</feature>
<dbReference type="PANTHER" id="PTHR11552:SF123">
    <property type="entry name" value="GMC OXIDOREDUCTASE (AFU_ORTHOLOGUE AFUA_2G01770)-RELATED"/>
    <property type="match status" value="1"/>
</dbReference>
<dbReference type="InterPro" id="IPR007867">
    <property type="entry name" value="GMC_OxRtase_C"/>
</dbReference>
<dbReference type="HOGENOM" id="CLU_002865_6_3_1"/>
<comment type="caution">
    <text evidence="5">The sequence shown here is derived from an EMBL/GenBank/DDBJ whole genome shotgun (WGS) entry which is preliminary data.</text>
</comment>